<gene>
    <name evidence="8" type="primary">yedA</name>
    <name evidence="8" type="ORF">ISP25_15295</name>
</gene>
<dbReference type="NCBIfam" id="NF008432">
    <property type="entry name" value="PRK11272.1"/>
    <property type="match status" value="1"/>
</dbReference>
<feature type="transmembrane region" description="Helical" evidence="6">
    <location>
        <begin position="79"/>
        <end position="98"/>
    </location>
</feature>
<feature type="transmembrane region" description="Helical" evidence="6">
    <location>
        <begin position="20"/>
        <end position="43"/>
    </location>
</feature>
<dbReference type="EMBL" id="JADIKK010000008">
    <property type="protein sequence ID" value="MFK2878440.1"/>
    <property type="molecule type" value="Genomic_DNA"/>
</dbReference>
<feature type="transmembrane region" description="Helical" evidence="6">
    <location>
        <begin position="104"/>
        <end position="125"/>
    </location>
</feature>
<feature type="transmembrane region" description="Helical" evidence="6">
    <location>
        <begin position="137"/>
        <end position="154"/>
    </location>
</feature>
<name>A0ABW8J836_9GAMM</name>
<evidence type="ECO:0000256" key="5">
    <source>
        <dbReference type="ARBA" id="ARBA00023136"/>
    </source>
</evidence>
<dbReference type="SUPFAM" id="SSF103481">
    <property type="entry name" value="Multidrug resistance efflux transporter EmrE"/>
    <property type="match status" value="2"/>
</dbReference>
<reference evidence="8 9" key="1">
    <citation type="submission" date="2020-10" db="EMBL/GenBank/DDBJ databases">
        <title>Phylogeny of dyella-like bacteria.</title>
        <authorList>
            <person name="Fu J."/>
        </authorList>
    </citation>
    <scope>NUCLEOTIDE SEQUENCE [LARGE SCALE GENOMIC DNA]</scope>
    <source>
        <strain evidence="8 9">KACC 19113</strain>
    </source>
</reference>
<dbReference type="PANTHER" id="PTHR32322:SF2">
    <property type="entry name" value="EAMA DOMAIN-CONTAINING PROTEIN"/>
    <property type="match status" value="1"/>
</dbReference>
<dbReference type="InterPro" id="IPR000620">
    <property type="entry name" value="EamA_dom"/>
</dbReference>
<keyword evidence="5 6" id="KW-0472">Membrane</keyword>
<keyword evidence="9" id="KW-1185">Reference proteome</keyword>
<keyword evidence="4 6" id="KW-1133">Transmembrane helix</keyword>
<protein>
    <submittedName>
        <fullName evidence="8">Drug/metabolite exporter YedA</fullName>
    </submittedName>
</protein>
<dbReference type="PANTHER" id="PTHR32322">
    <property type="entry name" value="INNER MEMBRANE TRANSPORTER"/>
    <property type="match status" value="1"/>
</dbReference>
<feature type="transmembrane region" description="Helical" evidence="6">
    <location>
        <begin position="256"/>
        <end position="273"/>
    </location>
</feature>
<feature type="transmembrane region" description="Helical" evidence="6">
    <location>
        <begin position="222"/>
        <end position="244"/>
    </location>
</feature>
<comment type="similarity">
    <text evidence="2">Belongs to the EamA transporter family.</text>
</comment>
<feature type="domain" description="EamA" evidence="7">
    <location>
        <begin position="24"/>
        <end position="151"/>
    </location>
</feature>
<evidence type="ECO:0000256" key="4">
    <source>
        <dbReference type="ARBA" id="ARBA00022989"/>
    </source>
</evidence>
<feature type="transmembrane region" description="Helical" evidence="6">
    <location>
        <begin position="160"/>
        <end position="180"/>
    </location>
</feature>
<dbReference type="InterPro" id="IPR037185">
    <property type="entry name" value="EmrE-like"/>
</dbReference>
<evidence type="ECO:0000256" key="6">
    <source>
        <dbReference type="SAM" id="Phobius"/>
    </source>
</evidence>
<evidence type="ECO:0000313" key="9">
    <source>
        <dbReference type="Proteomes" id="UP001620339"/>
    </source>
</evidence>
<sequence length="302" mass="31641">MNDATAPGAIDAATDHSRLLLPLSMLVLYVIWGSTYLGIRFALESWPPFLLVGVRLLIAGTLLFGFLRLRGVALPTPRQWRNAAVTGVLLLGISNGMMSFSEQYVSSGITAVALASMPLFATLFGIGYGHRPNRREALGLVVGFAGVIVLNLGSSLAGSHIAALALLLGAAAWAFGSVWSKQQDMPTGPMNTAAQMLCGSAAQFVMGFGGGEHLPAHVTLRAGLAMAYLVVFGSLIGFSAFLYALKHARPALATSYAYVNPPVAVLLGVLLAGEHISPSGIVGMMVILLGVAAIMTAHRRRN</sequence>
<proteinExistence type="inferred from homology"/>
<feature type="transmembrane region" description="Helical" evidence="6">
    <location>
        <begin position="279"/>
        <end position="297"/>
    </location>
</feature>
<evidence type="ECO:0000256" key="1">
    <source>
        <dbReference type="ARBA" id="ARBA00004141"/>
    </source>
</evidence>
<feature type="domain" description="EamA" evidence="7">
    <location>
        <begin position="161"/>
        <end position="295"/>
    </location>
</feature>
<comment type="subcellular location">
    <subcellularLocation>
        <location evidence="1">Membrane</location>
        <topology evidence="1">Multi-pass membrane protein</topology>
    </subcellularLocation>
</comment>
<dbReference type="Proteomes" id="UP001620339">
    <property type="component" value="Unassembled WGS sequence"/>
</dbReference>
<feature type="transmembrane region" description="Helical" evidence="6">
    <location>
        <begin position="192"/>
        <end position="210"/>
    </location>
</feature>
<organism evidence="8 9">
    <name type="scientific">Rhodanobacter hydrolyticus</name>
    <dbReference type="NCBI Taxonomy" id="2250595"/>
    <lineage>
        <taxon>Bacteria</taxon>
        <taxon>Pseudomonadati</taxon>
        <taxon>Pseudomonadota</taxon>
        <taxon>Gammaproteobacteria</taxon>
        <taxon>Lysobacterales</taxon>
        <taxon>Rhodanobacteraceae</taxon>
        <taxon>Rhodanobacter</taxon>
    </lineage>
</organism>
<accession>A0ABW8J836</accession>
<dbReference type="Pfam" id="PF00892">
    <property type="entry name" value="EamA"/>
    <property type="match status" value="2"/>
</dbReference>
<comment type="caution">
    <text evidence="8">The sequence shown here is derived from an EMBL/GenBank/DDBJ whole genome shotgun (WGS) entry which is preliminary data.</text>
</comment>
<dbReference type="RefSeq" id="WP_404615124.1">
    <property type="nucleotide sequence ID" value="NZ_JADIKK010000008.1"/>
</dbReference>
<evidence type="ECO:0000313" key="8">
    <source>
        <dbReference type="EMBL" id="MFK2878440.1"/>
    </source>
</evidence>
<keyword evidence="3 6" id="KW-0812">Transmembrane</keyword>
<evidence type="ECO:0000256" key="2">
    <source>
        <dbReference type="ARBA" id="ARBA00007362"/>
    </source>
</evidence>
<feature type="transmembrane region" description="Helical" evidence="6">
    <location>
        <begin position="49"/>
        <end position="67"/>
    </location>
</feature>
<dbReference type="InterPro" id="IPR050638">
    <property type="entry name" value="AA-Vitamin_Transporters"/>
</dbReference>
<evidence type="ECO:0000256" key="3">
    <source>
        <dbReference type="ARBA" id="ARBA00022692"/>
    </source>
</evidence>
<evidence type="ECO:0000259" key="7">
    <source>
        <dbReference type="Pfam" id="PF00892"/>
    </source>
</evidence>